<protein>
    <submittedName>
        <fullName evidence="1">Uncharacterized protein</fullName>
    </submittedName>
</protein>
<name>A0A0E9UVV0_ANGAN</name>
<reference evidence="1" key="1">
    <citation type="submission" date="2014-11" db="EMBL/GenBank/DDBJ databases">
        <authorList>
            <person name="Amaro Gonzalez C."/>
        </authorList>
    </citation>
    <scope>NUCLEOTIDE SEQUENCE</scope>
</reference>
<dbReference type="AlphaFoldDB" id="A0A0E9UVV0"/>
<evidence type="ECO:0000313" key="1">
    <source>
        <dbReference type="EMBL" id="JAH70009.1"/>
    </source>
</evidence>
<dbReference type="EMBL" id="GBXM01038568">
    <property type="protein sequence ID" value="JAH70009.1"/>
    <property type="molecule type" value="Transcribed_RNA"/>
</dbReference>
<proteinExistence type="predicted"/>
<reference evidence="1" key="2">
    <citation type="journal article" date="2015" name="Fish Shellfish Immunol.">
        <title>Early steps in the European eel (Anguilla anguilla)-Vibrio vulnificus interaction in the gills: Role of the RtxA13 toxin.</title>
        <authorList>
            <person name="Callol A."/>
            <person name="Pajuelo D."/>
            <person name="Ebbesson L."/>
            <person name="Teles M."/>
            <person name="MacKenzie S."/>
            <person name="Amaro C."/>
        </authorList>
    </citation>
    <scope>NUCLEOTIDE SEQUENCE</scope>
</reference>
<sequence length="22" mass="2457">MPEFPPRFLPAPRSPCSVPSML</sequence>
<organism evidence="1">
    <name type="scientific">Anguilla anguilla</name>
    <name type="common">European freshwater eel</name>
    <name type="synonym">Muraena anguilla</name>
    <dbReference type="NCBI Taxonomy" id="7936"/>
    <lineage>
        <taxon>Eukaryota</taxon>
        <taxon>Metazoa</taxon>
        <taxon>Chordata</taxon>
        <taxon>Craniata</taxon>
        <taxon>Vertebrata</taxon>
        <taxon>Euteleostomi</taxon>
        <taxon>Actinopterygii</taxon>
        <taxon>Neopterygii</taxon>
        <taxon>Teleostei</taxon>
        <taxon>Anguilliformes</taxon>
        <taxon>Anguillidae</taxon>
        <taxon>Anguilla</taxon>
    </lineage>
</organism>
<accession>A0A0E9UVV0</accession>